<dbReference type="GO" id="GO:0007186">
    <property type="term" value="P:G protein-coupled receptor signaling pathway"/>
    <property type="evidence" value="ECO:0000318"/>
    <property type="project" value="GO_Central"/>
</dbReference>
<dbReference type="Gene3D" id="1.20.1070.10">
    <property type="entry name" value="Rhodopsin 7-helix transmembrane proteins"/>
    <property type="match status" value="1"/>
</dbReference>
<dbReference type="OMA" id="GSISNIW"/>
<gene>
    <name evidence="13" type="ORF">NEMVEDRAFT_v1g211420</name>
</gene>
<protein>
    <recommendedName>
        <fullName evidence="12">G-protein coupled receptors family 1 profile domain-containing protein</fullName>
    </recommendedName>
</protein>
<keyword evidence="8" id="KW-0325">Glycoprotein</keyword>
<evidence type="ECO:0000256" key="3">
    <source>
        <dbReference type="ARBA" id="ARBA00022692"/>
    </source>
</evidence>
<evidence type="ECO:0000256" key="7">
    <source>
        <dbReference type="ARBA" id="ARBA00023170"/>
    </source>
</evidence>
<comment type="subcellular location">
    <subcellularLocation>
        <location evidence="1">Cell membrane</location>
        <topology evidence="1">Multi-pass membrane protein</topology>
    </subcellularLocation>
</comment>
<dbReference type="SUPFAM" id="SSF81321">
    <property type="entry name" value="Family A G protein-coupled receptor-like"/>
    <property type="match status" value="1"/>
</dbReference>
<dbReference type="PROSITE" id="PS50262">
    <property type="entry name" value="G_PROTEIN_RECEP_F1_2"/>
    <property type="match status" value="1"/>
</dbReference>
<dbReference type="Proteomes" id="UP000001593">
    <property type="component" value="Unassembled WGS sequence"/>
</dbReference>
<feature type="transmembrane region" description="Helical" evidence="11">
    <location>
        <begin position="109"/>
        <end position="131"/>
    </location>
</feature>
<dbReference type="PROSITE" id="PS00237">
    <property type="entry name" value="G_PROTEIN_RECEP_F1_1"/>
    <property type="match status" value="1"/>
</dbReference>
<dbReference type="OrthoDB" id="10042731at2759"/>
<evidence type="ECO:0000256" key="4">
    <source>
        <dbReference type="ARBA" id="ARBA00022989"/>
    </source>
</evidence>
<keyword evidence="4 11" id="KW-1133">Transmembrane helix</keyword>
<feature type="transmembrane region" description="Helical" evidence="11">
    <location>
        <begin position="239"/>
        <end position="262"/>
    </location>
</feature>
<dbReference type="AlphaFoldDB" id="A7SFD2"/>
<dbReference type="Pfam" id="PF00001">
    <property type="entry name" value="7tm_1"/>
    <property type="match status" value="1"/>
</dbReference>
<keyword evidence="6 11" id="KW-0472">Membrane</keyword>
<evidence type="ECO:0000313" key="14">
    <source>
        <dbReference type="Proteomes" id="UP000001593"/>
    </source>
</evidence>
<dbReference type="InParanoid" id="A7SFD2"/>
<dbReference type="GO" id="GO:0005886">
    <property type="term" value="C:plasma membrane"/>
    <property type="evidence" value="ECO:0000318"/>
    <property type="project" value="GO_Central"/>
</dbReference>
<keyword evidence="3 10" id="KW-0812">Transmembrane</keyword>
<comment type="similarity">
    <text evidence="10">Belongs to the G-protein coupled receptor 1 family.</text>
</comment>
<feature type="transmembrane region" description="Helical" evidence="11">
    <location>
        <begin position="35"/>
        <end position="60"/>
    </location>
</feature>
<feature type="transmembrane region" description="Helical" evidence="11">
    <location>
        <begin position="268"/>
        <end position="295"/>
    </location>
</feature>
<evidence type="ECO:0000256" key="8">
    <source>
        <dbReference type="ARBA" id="ARBA00023180"/>
    </source>
</evidence>
<feature type="domain" description="G-protein coupled receptors family 1 profile" evidence="12">
    <location>
        <begin position="50"/>
        <end position="293"/>
    </location>
</feature>
<evidence type="ECO:0000256" key="9">
    <source>
        <dbReference type="ARBA" id="ARBA00023224"/>
    </source>
</evidence>
<dbReference type="STRING" id="45351.A7SFD2"/>
<sequence>MAALFGENAQLLNISIEEVYAQIENVIYSLHFGEIIGIITITTLPFTVLANALILISFCWDHFKEIRRRPSNLFVASLALTDVLVGLAGPLRSLFVLPGFKPYRRTGGAVVHVLGNMLLTTSAMHVLFLSLDRCVAITWPLSYNTRVTRRRVAVSIAVIWMYCISLAVLQLTLCEHLFILNSIFIANINLVAFGITLLFLVAVYSLKKHHNVVLGGNQKPCDNHLLVIRKRERNFTRTFTALQVVFKVCYLPMVFVWTLLFICSTCSPTILVGFLAVSIVLVNINSCLNPWLYAYRMPKFKKMIRLVRTRIFHACRLKNSVQTQKDITANKLSSQIETKL</sequence>
<dbReference type="PANTHER" id="PTHR24246:SF27">
    <property type="entry name" value="ADENOSINE RECEPTOR, ISOFORM A"/>
    <property type="match status" value="1"/>
</dbReference>
<dbReference type="InterPro" id="IPR017452">
    <property type="entry name" value="GPCR_Rhodpsn_7TM"/>
</dbReference>
<accession>A7SFD2</accession>
<name>A7SFD2_NEMVE</name>
<proteinExistence type="inferred from homology"/>
<dbReference type="eggNOG" id="KOG3656">
    <property type="taxonomic scope" value="Eukaryota"/>
</dbReference>
<feature type="transmembrane region" description="Helical" evidence="11">
    <location>
        <begin position="179"/>
        <end position="204"/>
    </location>
</feature>
<evidence type="ECO:0000256" key="10">
    <source>
        <dbReference type="RuleBase" id="RU000688"/>
    </source>
</evidence>
<keyword evidence="9 10" id="KW-0807">Transducer</keyword>
<dbReference type="PANTHER" id="PTHR24246">
    <property type="entry name" value="OLFACTORY RECEPTOR AND ADENOSINE RECEPTOR"/>
    <property type="match status" value="1"/>
</dbReference>
<keyword evidence="14" id="KW-1185">Reference proteome</keyword>
<keyword evidence="5 10" id="KW-0297">G-protein coupled receptor</keyword>
<dbReference type="EMBL" id="DS469643">
    <property type="protein sequence ID" value="EDO37604.1"/>
    <property type="molecule type" value="Genomic_DNA"/>
</dbReference>
<feature type="transmembrane region" description="Helical" evidence="11">
    <location>
        <begin position="152"/>
        <end position="173"/>
    </location>
</feature>
<keyword evidence="7 10" id="KW-0675">Receptor</keyword>
<evidence type="ECO:0000256" key="5">
    <source>
        <dbReference type="ARBA" id="ARBA00023040"/>
    </source>
</evidence>
<dbReference type="PhylomeDB" id="A7SFD2"/>
<dbReference type="HOGENOM" id="CLU_009579_14_0_1"/>
<evidence type="ECO:0000256" key="1">
    <source>
        <dbReference type="ARBA" id="ARBA00004651"/>
    </source>
</evidence>
<evidence type="ECO:0000256" key="6">
    <source>
        <dbReference type="ARBA" id="ARBA00023136"/>
    </source>
</evidence>
<evidence type="ECO:0000259" key="12">
    <source>
        <dbReference type="PROSITE" id="PS50262"/>
    </source>
</evidence>
<dbReference type="InterPro" id="IPR000276">
    <property type="entry name" value="GPCR_Rhodpsn"/>
</dbReference>
<organism evidence="13 14">
    <name type="scientific">Nematostella vectensis</name>
    <name type="common">Starlet sea anemone</name>
    <dbReference type="NCBI Taxonomy" id="45351"/>
    <lineage>
        <taxon>Eukaryota</taxon>
        <taxon>Metazoa</taxon>
        <taxon>Cnidaria</taxon>
        <taxon>Anthozoa</taxon>
        <taxon>Hexacorallia</taxon>
        <taxon>Actiniaria</taxon>
        <taxon>Edwardsiidae</taxon>
        <taxon>Nematostella</taxon>
    </lineage>
</organism>
<evidence type="ECO:0000256" key="2">
    <source>
        <dbReference type="ARBA" id="ARBA00022475"/>
    </source>
</evidence>
<feature type="transmembrane region" description="Helical" evidence="11">
    <location>
        <begin position="72"/>
        <end position="89"/>
    </location>
</feature>
<dbReference type="PRINTS" id="PR00237">
    <property type="entry name" value="GPCRRHODOPSN"/>
</dbReference>
<evidence type="ECO:0000313" key="13">
    <source>
        <dbReference type="EMBL" id="EDO37604.1"/>
    </source>
</evidence>
<dbReference type="GO" id="GO:0001609">
    <property type="term" value="F:G protein-coupled adenosine receptor activity"/>
    <property type="evidence" value="ECO:0000318"/>
    <property type="project" value="GO_Central"/>
</dbReference>
<reference evidence="13 14" key="1">
    <citation type="journal article" date="2007" name="Science">
        <title>Sea anemone genome reveals ancestral eumetazoan gene repertoire and genomic organization.</title>
        <authorList>
            <person name="Putnam N.H."/>
            <person name="Srivastava M."/>
            <person name="Hellsten U."/>
            <person name="Dirks B."/>
            <person name="Chapman J."/>
            <person name="Salamov A."/>
            <person name="Terry A."/>
            <person name="Shapiro H."/>
            <person name="Lindquist E."/>
            <person name="Kapitonov V.V."/>
            <person name="Jurka J."/>
            <person name="Genikhovich G."/>
            <person name="Grigoriev I.V."/>
            <person name="Lucas S.M."/>
            <person name="Steele R.E."/>
            <person name="Finnerty J.R."/>
            <person name="Technau U."/>
            <person name="Martindale M.Q."/>
            <person name="Rokhsar D.S."/>
        </authorList>
    </citation>
    <scope>NUCLEOTIDE SEQUENCE [LARGE SCALE GENOMIC DNA]</scope>
    <source>
        <strain evidence="14">CH2 X CH6</strain>
    </source>
</reference>
<keyword evidence="2" id="KW-1003">Cell membrane</keyword>
<evidence type="ECO:0000256" key="11">
    <source>
        <dbReference type="SAM" id="Phobius"/>
    </source>
</evidence>